<gene>
    <name evidence="1" type="ORF">G2W53_027606</name>
</gene>
<name>A0A834TJC0_9FABA</name>
<proteinExistence type="predicted"/>
<organism evidence="1 2">
    <name type="scientific">Senna tora</name>
    <dbReference type="NCBI Taxonomy" id="362788"/>
    <lineage>
        <taxon>Eukaryota</taxon>
        <taxon>Viridiplantae</taxon>
        <taxon>Streptophyta</taxon>
        <taxon>Embryophyta</taxon>
        <taxon>Tracheophyta</taxon>
        <taxon>Spermatophyta</taxon>
        <taxon>Magnoliopsida</taxon>
        <taxon>eudicotyledons</taxon>
        <taxon>Gunneridae</taxon>
        <taxon>Pentapetalae</taxon>
        <taxon>rosids</taxon>
        <taxon>fabids</taxon>
        <taxon>Fabales</taxon>
        <taxon>Fabaceae</taxon>
        <taxon>Caesalpinioideae</taxon>
        <taxon>Cassia clade</taxon>
        <taxon>Senna</taxon>
    </lineage>
</organism>
<dbReference type="EMBL" id="JAAIUW010000008">
    <property type="protein sequence ID" value="KAF7822151.1"/>
    <property type="molecule type" value="Genomic_DNA"/>
</dbReference>
<protein>
    <submittedName>
        <fullName evidence="1">Uncharacterized protein</fullName>
    </submittedName>
</protein>
<sequence>MERGQVRKMVQIPKQYGHKDTSEIRVKHFFDFVTFKLRSMIEEPKDHRLQRWMGQNSEIRIVCQTASHSDSDFTSIVWVNEI</sequence>
<accession>A0A834TJC0</accession>
<dbReference type="AlphaFoldDB" id="A0A834TJC0"/>
<comment type="caution">
    <text evidence="1">The sequence shown here is derived from an EMBL/GenBank/DDBJ whole genome shotgun (WGS) entry which is preliminary data.</text>
</comment>
<evidence type="ECO:0000313" key="2">
    <source>
        <dbReference type="Proteomes" id="UP000634136"/>
    </source>
</evidence>
<dbReference type="Proteomes" id="UP000634136">
    <property type="component" value="Unassembled WGS sequence"/>
</dbReference>
<reference evidence="1" key="1">
    <citation type="submission" date="2020-09" db="EMBL/GenBank/DDBJ databases">
        <title>Genome-Enabled Discovery of Anthraquinone Biosynthesis in Senna tora.</title>
        <authorList>
            <person name="Kang S.-H."/>
            <person name="Pandey R.P."/>
            <person name="Lee C.-M."/>
            <person name="Sim J.-S."/>
            <person name="Jeong J.-T."/>
            <person name="Choi B.-S."/>
            <person name="Jung M."/>
            <person name="Ginzburg D."/>
            <person name="Zhao K."/>
            <person name="Won S.Y."/>
            <person name="Oh T.-J."/>
            <person name="Yu Y."/>
            <person name="Kim N.-H."/>
            <person name="Lee O.R."/>
            <person name="Lee T.-H."/>
            <person name="Bashyal P."/>
            <person name="Kim T.-S."/>
            <person name="Lee W.-H."/>
            <person name="Kawkins C."/>
            <person name="Kim C.-K."/>
            <person name="Kim J.S."/>
            <person name="Ahn B.O."/>
            <person name="Rhee S.Y."/>
            <person name="Sohng J.K."/>
        </authorList>
    </citation>
    <scope>NUCLEOTIDE SEQUENCE</scope>
    <source>
        <tissue evidence="1">Leaf</tissue>
    </source>
</reference>
<keyword evidence="2" id="KW-1185">Reference proteome</keyword>
<evidence type="ECO:0000313" key="1">
    <source>
        <dbReference type="EMBL" id="KAF7822151.1"/>
    </source>
</evidence>